<keyword evidence="2 4" id="KW-0012">Acyltransferase</keyword>
<dbReference type="InterPro" id="IPR016035">
    <property type="entry name" value="Acyl_Trfase/lysoPLipase"/>
</dbReference>
<organism evidence="7 8">
    <name type="scientific">Corynebacterium halotolerans YIM 70093 = DSM 44683</name>
    <dbReference type="NCBI Taxonomy" id="1121362"/>
    <lineage>
        <taxon>Bacteria</taxon>
        <taxon>Bacillati</taxon>
        <taxon>Actinomycetota</taxon>
        <taxon>Actinomycetes</taxon>
        <taxon>Mycobacteriales</taxon>
        <taxon>Corynebacteriaceae</taxon>
        <taxon>Corynebacterium</taxon>
    </lineage>
</organism>
<dbReference type="Gene3D" id="3.30.70.250">
    <property type="entry name" value="Malonyl-CoA ACP transacylase, ACP-binding"/>
    <property type="match status" value="1"/>
</dbReference>
<dbReference type="eggNOG" id="COG0331">
    <property type="taxonomic scope" value="Bacteria"/>
</dbReference>
<dbReference type="GO" id="GO:0006633">
    <property type="term" value="P:fatty acid biosynthetic process"/>
    <property type="evidence" value="ECO:0007669"/>
    <property type="project" value="TreeGrafter"/>
</dbReference>
<dbReference type="GO" id="GO:0005829">
    <property type="term" value="C:cytosol"/>
    <property type="evidence" value="ECO:0007669"/>
    <property type="project" value="TreeGrafter"/>
</dbReference>
<reference evidence="7 8" key="1">
    <citation type="journal article" date="2012" name="Stand. Genomic Sci.">
        <title>Genome sequence of the halotolerant bacterium Corynebacterium halotolerans type strain YIM 70093(T) (= DSM 44683(T)).</title>
        <authorList>
            <person name="Ruckert C."/>
            <person name="Albersmeier A."/>
            <person name="Al-Dilaimi A."/>
            <person name="Niehaus K."/>
            <person name="Szczepanowski R."/>
            <person name="Kalinowski J."/>
        </authorList>
    </citation>
    <scope>NUCLEOTIDE SEQUENCE [LARGE SCALE GENOMIC DNA]</scope>
    <source>
        <strain evidence="7">YIM 70093</strain>
    </source>
</reference>
<feature type="active site" evidence="5">
    <location>
        <position position="88"/>
    </location>
</feature>
<evidence type="ECO:0000313" key="7">
    <source>
        <dbReference type="EMBL" id="AGF71122.1"/>
    </source>
</evidence>
<dbReference type="Gene3D" id="3.40.366.10">
    <property type="entry name" value="Malonyl-Coenzyme A Acyl Carrier Protein, domain 2"/>
    <property type="match status" value="1"/>
</dbReference>
<evidence type="ECO:0000256" key="1">
    <source>
        <dbReference type="ARBA" id="ARBA00022679"/>
    </source>
</evidence>
<name>M1NNQ6_9CORY</name>
<dbReference type="STRING" id="1121362.A605_00530"/>
<dbReference type="InterPro" id="IPR001227">
    <property type="entry name" value="Ac_transferase_dom_sf"/>
</dbReference>
<dbReference type="SUPFAM" id="SSF52151">
    <property type="entry name" value="FabD/lysophospholipase-like"/>
    <property type="match status" value="1"/>
</dbReference>
<dbReference type="HOGENOM" id="CLU_030558_4_1_11"/>
<comment type="similarity">
    <text evidence="4">Belongs to the fabD family.</text>
</comment>
<comment type="catalytic activity">
    <reaction evidence="3 4">
        <text>holo-[ACP] + malonyl-CoA = malonyl-[ACP] + CoA</text>
        <dbReference type="Rhea" id="RHEA:41792"/>
        <dbReference type="Rhea" id="RHEA-COMP:9623"/>
        <dbReference type="Rhea" id="RHEA-COMP:9685"/>
        <dbReference type="ChEBI" id="CHEBI:57287"/>
        <dbReference type="ChEBI" id="CHEBI:57384"/>
        <dbReference type="ChEBI" id="CHEBI:64479"/>
        <dbReference type="ChEBI" id="CHEBI:78449"/>
        <dbReference type="EC" id="2.3.1.39"/>
    </reaction>
</comment>
<dbReference type="KEGG" id="chn:A605_00530"/>
<dbReference type="InterPro" id="IPR024925">
    <property type="entry name" value="Malonyl_CoA-ACP_transAc"/>
</dbReference>
<dbReference type="EC" id="2.3.1.39" evidence="4"/>
<proteinExistence type="inferred from homology"/>
<dbReference type="PANTHER" id="PTHR42681">
    <property type="entry name" value="MALONYL-COA-ACYL CARRIER PROTEIN TRANSACYLASE, MITOCHONDRIAL"/>
    <property type="match status" value="1"/>
</dbReference>
<dbReference type="AlphaFoldDB" id="M1NNQ6"/>
<dbReference type="SUPFAM" id="SSF55048">
    <property type="entry name" value="Probable ACP-binding domain of malonyl-CoA ACP transacylase"/>
    <property type="match status" value="1"/>
</dbReference>
<evidence type="ECO:0000313" key="8">
    <source>
        <dbReference type="Proteomes" id="UP000011723"/>
    </source>
</evidence>
<accession>M1NNQ6</accession>
<evidence type="ECO:0000256" key="4">
    <source>
        <dbReference type="PIRNR" id="PIRNR000446"/>
    </source>
</evidence>
<dbReference type="SMART" id="SM00827">
    <property type="entry name" value="PKS_AT"/>
    <property type="match status" value="1"/>
</dbReference>
<dbReference type="PATRIC" id="fig|1121362.3.peg.101"/>
<keyword evidence="1 4" id="KW-0808">Transferase</keyword>
<dbReference type="PANTHER" id="PTHR42681:SF1">
    <property type="entry name" value="MALONYL-COA-ACYL CARRIER PROTEIN TRANSACYLASE, MITOCHONDRIAL"/>
    <property type="match status" value="1"/>
</dbReference>
<dbReference type="PIRSF" id="PIRSF000446">
    <property type="entry name" value="Mct"/>
    <property type="match status" value="1"/>
</dbReference>
<feature type="domain" description="Malonyl-CoA:ACP transacylase (MAT)" evidence="6">
    <location>
        <begin position="8"/>
        <end position="306"/>
    </location>
</feature>
<dbReference type="EMBL" id="CP003697">
    <property type="protein sequence ID" value="AGF71122.1"/>
    <property type="molecule type" value="Genomic_DNA"/>
</dbReference>
<dbReference type="GO" id="GO:0004314">
    <property type="term" value="F:[acyl-carrier-protein] S-malonyltransferase activity"/>
    <property type="evidence" value="ECO:0007669"/>
    <property type="project" value="UniProtKB-EC"/>
</dbReference>
<feature type="active site" evidence="5">
    <location>
        <position position="197"/>
    </location>
</feature>
<dbReference type="InterPro" id="IPR014043">
    <property type="entry name" value="Acyl_transferase_dom"/>
</dbReference>
<sequence>MKMTTTLLFGGQGSQIPGMLHDWAVLPVVHEHVETASEVLGEDAWALDDAEALHGTRAVQLSLLILQTGIARTLSESGLRPEYAAGHSLGAWSAAVAAGALSFPDALRMVDVRASGMAAAAPTGYGMSAVIGLNETALARLTEQLREDGEEIWLSNLNSASQITVSGSEAALEKLEPLVQRSGAQRMVRLAVAVPAHSPLMMPARRTLGEAMADVKMNRPGFPLLANTTGRMIRTASQLSDDLVHATDQPVQWSIGVAALSERGMDNWIQVSPGNNLIGLLRDVKGDSQAWCTDNAGIQETLARSRR</sequence>
<protein>
    <recommendedName>
        <fullName evidence="4">Malonyl CoA-acyl carrier protein transacylase</fullName>
        <ecNumber evidence="4">2.3.1.39</ecNumber>
    </recommendedName>
</protein>
<dbReference type="InterPro" id="IPR050858">
    <property type="entry name" value="Mal-CoA-ACP_Trans/PKS_FabD"/>
</dbReference>
<evidence type="ECO:0000256" key="5">
    <source>
        <dbReference type="PIRSR" id="PIRSR000446-1"/>
    </source>
</evidence>
<dbReference type="InterPro" id="IPR016036">
    <property type="entry name" value="Malonyl_transacylase_ACP-bd"/>
</dbReference>
<dbReference type="Proteomes" id="UP000011723">
    <property type="component" value="Chromosome"/>
</dbReference>
<evidence type="ECO:0000256" key="2">
    <source>
        <dbReference type="ARBA" id="ARBA00023315"/>
    </source>
</evidence>
<keyword evidence="8" id="KW-1185">Reference proteome</keyword>
<gene>
    <name evidence="7" type="ORF">A605_00530</name>
</gene>
<dbReference type="Pfam" id="PF00698">
    <property type="entry name" value="Acyl_transf_1"/>
    <property type="match status" value="1"/>
</dbReference>
<evidence type="ECO:0000259" key="6">
    <source>
        <dbReference type="SMART" id="SM00827"/>
    </source>
</evidence>
<evidence type="ECO:0000256" key="3">
    <source>
        <dbReference type="ARBA" id="ARBA00048462"/>
    </source>
</evidence>